<evidence type="ECO:0000259" key="2">
    <source>
        <dbReference type="PROSITE" id="PS51253"/>
    </source>
</evidence>
<dbReference type="EMBL" id="KK583199">
    <property type="protein sequence ID" value="KDO30971.1"/>
    <property type="molecule type" value="Genomic_DNA"/>
</dbReference>
<organism evidence="3 4">
    <name type="scientific">Saprolegnia parasitica (strain CBS 223.65)</name>
    <dbReference type="NCBI Taxonomy" id="695850"/>
    <lineage>
        <taxon>Eukaryota</taxon>
        <taxon>Sar</taxon>
        <taxon>Stramenopiles</taxon>
        <taxon>Oomycota</taxon>
        <taxon>Saprolegniomycetes</taxon>
        <taxon>Saprolegniales</taxon>
        <taxon>Saprolegniaceae</taxon>
        <taxon>Saprolegnia</taxon>
    </lineage>
</organism>
<proteinExistence type="predicted"/>
<dbReference type="InterPro" id="IPR009057">
    <property type="entry name" value="Homeodomain-like_sf"/>
</dbReference>
<dbReference type="GO" id="GO:0003677">
    <property type="term" value="F:DNA binding"/>
    <property type="evidence" value="ECO:0007669"/>
    <property type="project" value="UniProtKB-KW"/>
</dbReference>
<dbReference type="KEGG" id="spar:SPRG_04159"/>
<dbReference type="Pfam" id="PF03221">
    <property type="entry name" value="HTH_Tnp_Tc5"/>
    <property type="match status" value="1"/>
</dbReference>
<keyword evidence="1" id="KW-0238">DNA-binding</keyword>
<dbReference type="AlphaFoldDB" id="A0A067CWP9"/>
<dbReference type="PROSITE" id="PS51253">
    <property type="entry name" value="HTH_CENPB"/>
    <property type="match status" value="1"/>
</dbReference>
<dbReference type="PANTHER" id="PTHR19303">
    <property type="entry name" value="TRANSPOSON"/>
    <property type="match status" value="1"/>
</dbReference>
<dbReference type="OMA" id="YNAGAYP"/>
<dbReference type="InterPro" id="IPR050863">
    <property type="entry name" value="CenT-Element_Derived"/>
</dbReference>
<feature type="domain" description="HTH CENPB-type" evidence="2">
    <location>
        <begin position="81"/>
        <end position="152"/>
    </location>
</feature>
<evidence type="ECO:0000256" key="1">
    <source>
        <dbReference type="ARBA" id="ARBA00023125"/>
    </source>
</evidence>
<keyword evidence="4" id="KW-1185">Reference proteome</keyword>
<dbReference type="VEuPathDB" id="FungiDB:SPRG_04159"/>
<gene>
    <name evidence="3" type="ORF">SPRG_04159</name>
</gene>
<dbReference type="OrthoDB" id="125347at2759"/>
<accession>A0A067CWP9</accession>
<dbReference type="InterPro" id="IPR006600">
    <property type="entry name" value="HTH_CenpB_DNA-bd_dom"/>
</dbReference>
<dbReference type="GO" id="GO:0005634">
    <property type="term" value="C:nucleus"/>
    <property type="evidence" value="ECO:0007669"/>
    <property type="project" value="TreeGrafter"/>
</dbReference>
<dbReference type="PANTHER" id="PTHR19303:SF73">
    <property type="entry name" value="PROTEIN PDC2"/>
    <property type="match status" value="1"/>
</dbReference>
<evidence type="ECO:0000313" key="3">
    <source>
        <dbReference type="EMBL" id="KDO30971.1"/>
    </source>
</evidence>
<sequence>MVDRSAAPLSTHAGLGQRPQLWEITDKQRLEVLRLTAPKECSLRAIARRFGVTDKAIRNLVRQKDEILRRTRGVRDDRLAATRRYNAGAYPELEQALYAWLRHMRSLHIGVPSSLVLSKAQKIALSLDPPLTTFKASPGWLANFHRRYDMDG</sequence>
<evidence type="ECO:0000313" key="4">
    <source>
        <dbReference type="Proteomes" id="UP000030745"/>
    </source>
</evidence>
<dbReference type="GeneID" id="24126625"/>
<name>A0A067CWP9_SAPPC</name>
<protein>
    <recommendedName>
        <fullName evidence="2">HTH CENPB-type domain-containing protein</fullName>
    </recommendedName>
</protein>
<dbReference type="SUPFAM" id="SSF46689">
    <property type="entry name" value="Homeodomain-like"/>
    <property type="match status" value="1"/>
</dbReference>
<dbReference type="Proteomes" id="UP000030745">
    <property type="component" value="Unassembled WGS sequence"/>
</dbReference>
<dbReference type="RefSeq" id="XP_012198155.1">
    <property type="nucleotide sequence ID" value="XM_012342765.1"/>
</dbReference>
<reference evidence="3 4" key="1">
    <citation type="journal article" date="2013" name="PLoS Genet.">
        <title>Distinctive expansion of potential virulence genes in the genome of the oomycete fish pathogen Saprolegnia parasitica.</title>
        <authorList>
            <person name="Jiang R.H."/>
            <person name="de Bruijn I."/>
            <person name="Haas B.J."/>
            <person name="Belmonte R."/>
            <person name="Lobach L."/>
            <person name="Christie J."/>
            <person name="van den Ackerveken G."/>
            <person name="Bottin A."/>
            <person name="Bulone V."/>
            <person name="Diaz-Moreno S.M."/>
            <person name="Dumas B."/>
            <person name="Fan L."/>
            <person name="Gaulin E."/>
            <person name="Govers F."/>
            <person name="Grenville-Briggs L.J."/>
            <person name="Horner N.R."/>
            <person name="Levin J.Z."/>
            <person name="Mammella M."/>
            <person name="Meijer H.J."/>
            <person name="Morris P."/>
            <person name="Nusbaum C."/>
            <person name="Oome S."/>
            <person name="Phillips A.J."/>
            <person name="van Rooyen D."/>
            <person name="Rzeszutek E."/>
            <person name="Saraiva M."/>
            <person name="Secombes C.J."/>
            <person name="Seidl M.F."/>
            <person name="Snel B."/>
            <person name="Stassen J.H."/>
            <person name="Sykes S."/>
            <person name="Tripathy S."/>
            <person name="van den Berg H."/>
            <person name="Vega-Arreguin J.C."/>
            <person name="Wawra S."/>
            <person name="Young S.K."/>
            <person name="Zeng Q."/>
            <person name="Dieguez-Uribeondo J."/>
            <person name="Russ C."/>
            <person name="Tyler B.M."/>
            <person name="van West P."/>
        </authorList>
    </citation>
    <scope>NUCLEOTIDE SEQUENCE [LARGE SCALE GENOMIC DNA]</scope>
    <source>
        <strain evidence="3 4">CBS 223.65</strain>
    </source>
</reference>
<dbReference type="SMART" id="SM00674">
    <property type="entry name" value="CENPB"/>
    <property type="match status" value="1"/>
</dbReference>
<dbReference type="STRING" id="695850.A0A067CWP9"/>
<dbReference type="Gene3D" id="1.10.10.60">
    <property type="entry name" value="Homeodomain-like"/>
    <property type="match status" value="1"/>
</dbReference>